<dbReference type="InterPro" id="IPR000719">
    <property type="entry name" value="Prot_kinase_dom"/>
</dbReference>
<dbReference type="OrthoDB" id="5804305at2759"/>
<dbReference type="GO" id="GO:0004714">
    <property type="term" value="F:transmembrane receptor protein tyrosine kinase activity"/>
    <property type="evidence" value="ECO:0007669"/>
    <property type="project" value="TreeGrafter"/>
</dbReference>
<dbReference type="InterPro" id="IPR001245">
    <property type="entry name" value="Ser-Thr/Tyr_kinase_cat_dom"/>
</dbReference>
<comment type="caution">
    <text evidence="3">The sequence shown here is derived from an EMBL/GenBank/DDBJ whole genome shotgun (WGS) entry which is preliminary data.</text>
</comment>
<dbReference type="InterPro" id="IPR020635">
    <property type="entry name" value="Tyr_kinase_cat_dom"/>
</dbReference>
<feature type="transmembrane region" description="Helical" evidence="1">
    <location>
        <begin position="219"/>
        <end position="241"/>
    </location>
</feature>
<evidence type="ECO:0000313" key="3">
    <source>
        <dbReference type="EMBL" id="TKR96660.1"/>
    </source>
</evidence>
<gene>
    <name evidence="3" type="ORF">L596_010647</name>
</gene>
<dbReference type="AlphaFoldDB" id="A0A4U5PJ87"/>
<dbReference type="Proteomes" id="UP000298663">
    <property type="component" value="Unassembled WGS sequence"/>
</dbReference>
<dbReference type="STRING" id="34508.A0A4U5PJ87"/>
<reference evidence="3 4" key="1">
    <citation type="journal article" date="2015" name="Genome Biol.">
        <title>Comparative genomics of Steinernema reveals deeply conserved gene regulatory networks.</title>
        <authorList>
            <person name="Dillman A.R."/>
            <person name="Macchietto M."/>
            <person name="Porter C.F."/>
            <person name="Rogers A."/>
            <person name="Williams B."/>
            <person name="Antoshechkin I."/>
            <person name="Lee M.M."/>
            <person name="Goodwin Z."/>
            <person name="Lu X."/>
            <person name="Lewis E.E."/>
            <person name="Goodrich-Blair H."/>
            <person name="Stock S.P."/>
            <person name="Adams B.J."/>
            <person name="Sternberg P.W."/>
            <person name="Mortazavi A."/>
        </authorList>
    </citation>
    <scope>NUCLEOTIDE SEQUENCE [LARGE SCALE GENOMIC DNA]</scope>
    <source>
        <strain evidence="3 4">ALL</strain>
    </source>
</reference>
<accession>A0A4U5PJ87</accession>
<dbReference type="PROSITE" id="PS50011">
    <property type="entry name" value="PROTEIN_KINASE_DOM"/>
    <property type="match status" value="1"/>
</dbReference>
<proteinExistence type="predicted"/>
<keyword evidence="1" id="KW-0812">Transmembrane</keyword>
<dbReference type="GO" id="GO:0005886">
    <property type="term" value="C:plasma membrane"/>
    <property type="evidence" value="ECO:0007669"/>
    <property type="project" value="TreeGrafter"/>
</dbReference>
<protein>
    <recommendedName>
        <fullName evidence="2">Protein kinase domain-containing protein</fullName>
    </recommendedName>
</protein>
<evidence type="ECO:0000256" key="1">
    <source>
        <dbReference type="SAM" id="Phobius"/>
    </source>
</evidence>
<dbReference type="SUPFAM" id="SSF56112">
    <property type="entry name" value="Protein kinase-like (PK-like)"/>
    <property type="match status" value="1"/>
</dbReference>
<dbReference type="InterPro" id="IPR050122">
    <property type="entry name" value="RTK"/>
</dbReference>
<dbReference type="GO" id="GO:0043235">
    <property type="term" value="C:receptor complex"/>
    <property type="evidence" value="ECO:0007669"/>
    <property type="project" value="TreeGrafter"/>
</dbReference>
<sequence length="502" mass="57054">MNGEEFPLSHIFIAAVYNESGQGQQMFLQTPFMSQPWTDHVDYLKLQMALALKNPNATKLCSRGEIIGRSLFYNAAAKYTFNNYGVVGQTILLYLADECINCYTGTGFFSNPSTKARWQLFDVIYHEHPDIFDYGNSSNRKILIERLINLPQDQAKLRSIHVTNLDQTVDDLSWVKKYGILRNDSEWGKVDLYVCEVKIHFSSSESGTDYSKPLNLAKILIPVFVVPTIVIVIGFAVYFWVKSRRRKREIDEIKEEQSTDETLDSFRILSKDISITYGQLLGKGSTSSVYKAHLNVVAPLHVLVGATSTSRFANCAVAVKVPTSVSHLTNEITNKELEAYRRLKYHDQILACLGWVQLDLGKCLVFDLATNGDLRKYVIAMRGLSDEEFNEKRLVYMFRQICLGMAYVASLNMIHRDVAARNILLTADNRVKISDFGLCCDCDESFTYTATLSKRLPIRWLSLEALVDRVFSEKSDVWSFGVLMYEVFSKLQGNDALRVAVR</sequence>
<dbReference type="PANTHER" id="PTHR24416:SF548">
    <property type="entry name" value="PROTEIN KINASE DOMAIN-CONTAINING PROTEIN"/>
    <property type="match status" value="1"/>
</dbReference>
<dbReference type="InterPro" id="IPR008266">
    <property type="entry name" value="Tyr_kinase_AS"/>
</dbReference>
<dbReference type="InterPro" id="IPR011009">
    <property type="entry name" value="Kinase-like_dom_sf"/>
</dbReference>
<dbReference type="Gene3D" id="1.10.510.10">
    <property type="entry name" value="Transferase(Phosphotransferase) domain 1"/>
    <property type="match status" value="1"/>
</dbReference>
<dbReference type="GO" id="GO:0005524">
    <property type="term" value="F:ATP binding"/>
    <property type="evidence" value="ECO:0007669"/>
    <property type="project" value="InterPro"/>
</dbReference>
<keyword evidence="1" id="KW-0472">Membrane</keyword>
<reference evidence="3 4" key="2">
    <citation type="journal article" date="2019" name="G3 (Bethesda)">
        <title>Hybrid Assembly of the Genome of the Entomopathogenic Nematode Steinernema carpocapsae Identifies the X-Chromosome.</title>
        <authorList>
            <person name="Serra L."/>
            <person name="Macchietto M."/>
            <person name="Macias-Munoz A."/>
            <person name="McGill C.J."/>
            <person name="Rodriguez I.M."/>
            <person name="Rodriguez B."/>
            <person name="Murad R."/>
            <person name="Mortazavi A."/>
        </authorList>
    </citation>
    <scope>NUCLEOTIDE SEQUENCE [LARGE SCALE GENOMIC DNA]</scope>
    <source>
        <strain evidence="3 4">ALL</strain>
    </source>
</reference>
<evidence type="ECO:0000313" key="4">
    <source>
        <dbReference type="Proteomes" id="UP000298663"/>
    </source>
</evidence>
<keyword evidence="1" id="KW-1133">Transmembrane helix</keyword>
<dbReference type="PANTHER" id="PTHR24416">
    <property type="entry name" value="TYROSINE-PROTEIN KINASE RECEPTOR"/>
    <property type="match status" value="1"/>
</dbReference>
<keyword evidence="4" id="KW-1185">Reference proteome</keyword>
<feature type="domain" description="Protein kinase" evidence="2">
    <location>
        <begin position="275"/>
        <end position="502"/>
    </location>
</feature>
<name>A0A4U5PJ87_STECR</name>
<organism evidence="3 4">
    <name type="scientific">Steinernema carpocapsae</name>
    <name type="common">Entomopathogenic nematode</name>
    <dbReference type="NCBI Taxonomy" id="34508"/>
    <lineage>
        <taxon>Eukaryota</taxon>
        <taxon>Metazoa</taxon>
        <taxon>Ecdysozoa</taxon>
        <taxon>Nematoda</taxon>
        <taxon>Chromadorea</taxon>
        <taxon>Rhabditida</taxon>
        <taxon>Tylenchina</taxon>
        <taxon>Panagrolaimomorpha</taxon>
        <taxon>Strongyloidoidea</taxon>
        <taxon>Steinernematidae</taxon>
        <taxon>Steinernema</taxon>
    </lineage>
</organism>
<evidence type="ECO:0000259" key="2">
    <source>
        <dbReference type="PROSITE" id="PS50011"/>
    </source>
</evidence>
<dbReference type="SMART" id="SM00219">
    <property type="entry name" value="TyrKc"/>
    <property type="match status" value="1"/>
</dbReference>
<dbReference type="PRINTS" id="PR00109">
    <property type="entry name" value="TYRKINASE"/>
</dbReference>
<dbReference type="EMBL" id="AZBU02000002">
    <property type="protein sequence ID" value="TKR96660.1"/>
    <property type="molecule type" value="Genomic_DNA"/>
</dbReference>
<dbReference type="Pfam" id="PF07714">
    <property type="entry name" value="PK_Tyr_Ser-Thr"/>
    <property type="match status" value="1"/>
</dbReference>
<dbReference type="PROSITE" id="PS00109">
    <property type="entry name" value="PROTEIN_KINASE_TYR"/>
    <property type="match status" value="1"/>
</dbReference>
<dbReference type="GO" id="GO:0007169">
    <property type="term" value="P:cell surface receptor protein tyrosine kinase signaling pathway"/>
    <property type="evidence" value="ECO:0007669"/>
    <property type="project" value="TreeGrafter"/>
</dbReference>